<gene>
    <name evidence="1" type="ORF">G6045_18655</name>
</gene>
<reference evidence="1 2" key="1">
    <citation type="submission" date="2020-02" db="EMBL/GenBank/DDBJ databases">
        <title>Whole-genome analyses of novel actinobacteria.</title>
        <authorList>
            <person name="Sahin N."/>
            <person name="Tokatli A."/>
        </authorList>
    </citation>
    <scope>NUCLEOTIDE SEQUENCE [LARGE SCALE GENOMIC DNA]</scope>
    <source>
        <strain evidence="1 2">YC504</strain>
    </source>
</reference>
<evidence type="ECO:0008006" key="3">
    <source>
        <dbReference type="Google" id="ProtNLM"/>
    </source>
</evidence>
<comment type="caution">
    <text evidence="1">The sequence shown here is derived from an EMBL/GenBank/DDBJ whole genome shotgun (WGS) entry which is preliminary data.</text>
</comment>
<evidence type="ECO:0000313" key="1">
    <source>
        <dbReference type="EMBL" id="NGO77664.1"/>
    </source>
</evidence>
<proteinExistence type="predicted"/>
<sequence length="229" mass="25316">MPIFAHFVLSTGPVHHLAALAAEARSSADADPLEWQVLRYARLAGYAHPRRSPAWSLQHAAFQLDYFAETYDEEIFASCSPSTKETWLTAAGEASVPAFMSDLAGLLRIAEREPPPGYAEVPLARWEAKARYPRLYGGIWPFSTGDFETYEQAIKDVVESEHPLYCHEDLVELLGQSMEVLELSAASPEFASDIAAYVPKETRRVLPDLVAAMADHIMRAHVGEADRGA</sequence>
<name>A0A6G4XLT4_9ACTN</name>
<dbReference type="RefSeq" id="WP_165333123.1">
    <property type="nucleotide sequence ID" value="NZ_JAAKZW010000072.1"/>
</dbReference>
<accession>A0A6G4XLT4</accession>
<dbReference type="AlphaFoldDB" id="A0A6G4XLT4"/>
<evidence type="ECO:0000313" key="2">
    <source>
        <dbReference type="Proteomes" id="UP000481109"/>
    </source>
</evidence>
<dbReference type="EMBL" id="JAAKZW010000072">
    <property type="protein sequence ID" value="NGO77664.1"/>
    <property type="molecule type" value="Genomic_DNA"/>
</dbReference>
<keyword evidence="2" id="KW-1185">Reference proteome</keyword>
<dbReference type="Proteomes" id="UP000481109">
    <property type="component" value="Unassembled WGS sequence"/>
</dbReference>
<organism evidence="1 2">
    <name type="scientific">Streptomyces mesophilus</name>
    <dbReference type="NCBI Taxonomy" id="1775132"/>
    <lineage>
        <taxon>Bacteria</taxon>
        <taxon>Bacillati</taxon>
        <taxon>Actinomycetota</taxon>
        <taxon>Actinomycetes</taxon>
        <taxon>Kitasatosporales</taxon>
        <taxon>Streptomycetaceae</taxon>
        <taxon>Streptomyces</taxon>
    </lineage>
</organism>
<protein>
    <recommendedName>
        <fullName evidence="3">CdiI immunity protein domain-containing protein</fullName>
    </recommendedName>
</protein>